<dbReference type="PANTHER" id="PTHR38471:SF2">
    <property type="entry name" value="FOUR HELIX BUNDLE PROTEIN"/>
    <property type="match status" value="1"/>
</dbReference>
<protein>
    <submittedName>
        <fullName evidence="1">Four helix bundle protein</fullName>
    </submittedName>
</protein>
<organism evidence="1 2">
    <name type="scientific">Niastella soli</name>
    <dbReference type="NCBI Taxonomy" id="2821487"/>
    <lineage>
        <taxon>Bacteria</taxon>
        <taxon>Pseudomonadati</taxon>
        <taxon>Bacteroidota</taxon>
        <taxon>Chitinophagia</taxon>
        <taxon>Chitinophagales</taxon>
        <taxon>Chitinophagaceae</taxon>
        <taxon>Niastella</taxon>
    </lineage>
</organism>
<accession>A0ABS3YRZ4</accession>
<dbReference type="CDD" id="cd16377">
    <property type="entry name" value="23S_rRNA_IVP_like"/>
    <property type="match status" value="1"/>
</dbReference>
<dbReference type="PANTHER" id="PTHR38471">
    <property type="entry name" value="FOUR HELIX BUNDLE PROTEIN"/>
    <property type="match status" value="1"/>
</dbReference>
<proteinExistence type="predicted"/>
<evidence type="ECO:0000313" key="2">
    <source>
        <dbReference type="Proteomes" id="UP000677244"/>
    </source>
</evidence>
<dbReference type="Proteomes" id="UP000677244">
    <property type="component" value="Unassembled WGS sequence"/>
</dbReference>
<dbReference type="InterPro" id="IPR012657">
    <property type="entry name" value="23S_rRNA-intervening_sequence"/>
</dbReference>
<sequence length="124" mass="14314">MALQLNAMFLQLAHKERDIYKVSKLFVVTCYRLTNTFPSEEKFNMISQIRRAALSVPLNIAEGASRKSDAERKRFYEIARGSVIEIDAPIEVAAELKYVIKEEQEELGELMIRCFQMLTKMIGH</sequence>
<name>A0ABS3YRZ4_9BACT</name>
<reference evidence="1 2" key="1">
    <citation type="submission" date="2021-03" db="EMBL/GenBank/DDBJ databases">
        <title>Assistant Professor.</title>
        <authorList>
            <person name="Huq M.A."/>
        </authorList>
    </citation>
    <scope>NUCLEOTIDE SEQUENCE [LARGE SCALE GENOMIC DNA]</scope>
    <source>
        <strain evidence="1 2">MAH-29</strain>
    </source>
</reference>
<gene>
    <name evidence="1" type="ORF">J7I42_08785</name>
</gene>
<comment type="caution">
    <text evidence="1">The sequence shown here is derived from an EMBL/GenBank/DDBJ whole genome shotgun (WGS) entry which is preliminary data.</text>
</comment>
<dbReference type="InterPro" id="IPR036583">
    <property type="entry name" value="23S_rRNA_IVS_sf"/>
</dbReference>
<dbReference type="Pfam" id="PF05635">
    <property type="entry name" value="23S_rRNA_IVP"/>
    <property type="match status" value="1"/>
</dbReference>
<keyword evidence="2" id="KW-1185">Reference proteome</keyword>
<dbReference type="RefSeq" id="WP_209138399.1">
    <property type="nucleotide sequence ID" value="NZ_JAGHKO010000001.1"/>
</dbReference>
<dbReference type="SUPFAM" id="SSF158446">
    <property type="entry name" value="IVS-encoded protein-like"/>
    <property type="match status" value="1"/>
</dbReference>
<evidence type="ECO:0000313" key="1">
    <source>
        <dbReference type="EMBL" id="MBO9200352.1"/>
    </source>
</evidence>
<dbReference type="Gene3D" id="1.20.1440.60">
    <property type="entry name" value="23S rRNA-intervening sequence"/>
    <property type="match status" value="1"/>
</dbReference>
<dbReference type="EMBL" id="JAGHKO010000001">
    <property type="protein sequence ID" value="MBO9200352.1"/>
    <property type="molecule type" value="Genomic_DNA"/>
</dbReference>
<dbReference type="NCBIfam" id="TIGR02436">
    <property type="entry name" value="four helix bundle protein"/>
    <property type="match status" value="1"/>
</dbReference>